<keyword evidence="1" id="KW-1133">Transmembrane helix</keyword>
<keyword evidence="1" id="KW-0472">Membrane</keyword>
<accession>A0A2S8F4T7</accession>
<dbReference type="InterPro" id="IPR046487">
    <property type="entry name" value="DUF6580"/>
</dbReference>
<name>A0A2S8F4T7_9BACT</name>
<keyword evidence="1" id="KW-0812">Transmembrane</keyword>
<comment type="caution">
    <text evidence="2">The sequence shown here is derived from an EMBL/GenBank/DDBJ whole genome shotgun (WGS) entry which is preliminary data.</text>
</comment>
<dbReference type="Pfam" id="PF20221">
    <property type="entry name" value="DUF6580"/>
    <property type="match status" value="1"/>
</dbReference>
<dbReference type="AlphaFoldDB" id="A0A2S8F4T7"/>
<evidence type="ECO:0000313" key="3">
    <source>
        <dbReference type="Proteomes" id="UP000239388"/>
    </source>
</evidence>
<reference evidence="2 3" key="1">
    <citation type="submission" date="2018-02" db="EMBL/GenBank/DDBJ databases">
        <title>Comparative genomes isolates from brazilian mangrove.</title>
        <authorList>
            <person name="Araujo J.E."/>
            <person name="Taketani R.G."/>
            <person name="Silva M.C.P."/>
            <person name="Loureco M.V."/>
            <person name="Andreote F.D."/>
        </authorList>
    </citation>
    <scope>NUCLEOTIDE SEQUENCE [LARGE SCALE GENOMIC DNA]</scope>
    <source>
        <strain evidence="2 3">NAP PRIS-MGV</strain>
    </source>
</reference>
<feature type="transmembrane region" description="Helical" evidence="1">
    <location>
        <begin position="175"/>
        <end position="196"/>
    </location>
</feature>
<feature type="transmembrane region" description="Helical" evidence="1">
    <location>
        <begin position="75"/>
        <end position="94"/>
    </location>
</feature>
<sequence length="218" mass="23959">MADAIASPTDRIHSPRIWMIVGSCLVFAIGVKLLPYLLTATGIQAEWYSQSFLWSFTPYLAVCLFAGALLGNRWAACGIVFASLLLGDLGIWAISGHFNWAFYPSLPVMYCCMLAVVVLGYQMRAGGTWAGAVTMGMVASVGYFAVTNFFSWISLPEYTKDANGLVQCYVMAIPFFRNMFMGTIFYTAILFSPAMLRLAVPKSKLAELHSNPSHVTSR</sequence>
<proteinExistence type="predicted"/>
<evidence type="ECO:0000256" key="1">
    <source>
        <dbReference type="SAM" id="Phobius"/>
    </source>
</evidence>
<dbReference type="Proteomes" id="UP000239388">
    <property type="component" value="Unassembled WGS sequence"/>
</dbReference>
<organism evidence="2 3">
    <name type="scientific">Blastopirellula marina</name>
    <dbReference type="NCBI Taxonomy" id="124"/>
    <lineage>
        <taxon>Bacteria</taxon>
        <taxon>Pseudomonadati</taxon>
        <taxon>Planctomycetota</taxon>
        <taxon>Planctomycetia</taxon>
        <taxon>Pirellulales</taxon>
        <taxon>Pirellulaceae</taxon>
        <taxon>Blastopirellula</taxon>
    </lineage>
</organism>
<dbReference type="EMBL" id="PUIB01000028">
    <property type="protein sequence ID" value="PQO27176.1"/>
    <property type="molecule type" value="Genomic_DNA"/>
</dbReference>
<dbReference type="RefSeq" id="WP_105359809.1">
    <property type="nucleotide sequence ID" value="NZ_PUIB01000028.1"/>
</dbReference>
<feature type="transmembrane region" description="Helical" evidence="1">
    <location>
        <begin position="100"/>
        <end position="121"/>
    </location>
</feature>
<feature type="transmembrane region" description="Helical" evidence="1">
    <location>
        <begin position="51"/>
        <end position="70"/>
    </location>
</feature>
<evidence type="ECO:0000313" key="2">
    <source>
        <dbReference type="EMBL" id="PQO27176.1"/>
    </source>
</evidence>
<feature type="transmembrane region" description="Helical" evidence="1">
    <location>
        <begin position="133"/>
        <end position="155"/>
    </location>
</feature>
<gene>
    <name evidence="2" type="ORF">C5Y98_28440</name>
</gene>
<dbReference type="OrthoDB" id="9806699at2"/>
<protein>
    <submittedName>
        <fullName evidence="2">Uncharacterized protein</fullName>
    </submittedName>
</protein>
<feature type="transmembrane region" description="Helical" evidence="1">
    <location>
        <begin position="17"/>
        <end position="39"/>
    </location>
</feature>